<keyword evidence="2" id="KW-0808">Transferase</keyword>
<evidence type="ECO:0000256" key="1">
    <source>
        <dbReference type="SAM" id="MobiDB-lite"/>
    </source>
</evidence>
<organism evidence="2">
    <name type="scientific">Anthurium amnicola</name>
    <dbReference type="NCBI Taxonomy" id="1678845"/>
    <lineage>
        <taxon>Eukaryota</taxon>
        <taxon>Viridiplantae</taxon>
        <taxon>Streptophyta</taxon>
        <taxon>Embryophyta</taxon>
        <taxon>Tracheophyta</taxon>
        <taxon>Spermatophyta</taxon>
        <taxon>Magnoliopsida</taxon>
        <taxon>Liliopsida</taxon>
        <taxon>Araceae</taxon>
        <taxon>Pothoideae</taxon>
        <taxon>Potheae</taxon>
        <taxon>Anthurium</taxon>
    </lineage>
</organism>
<dbReference type="GO" id="GO:0016740">
    <property type="term" value="F:transferase activity"/>
    <property type="evidence" value="ECO:0007669"/>
    <property type="project" value="UniProtKB-KW"/>
</dbReference>
<proteinExistence type="predicted"/>
<feature type="region of interest" description="Disordered" evidence="1">
    <location>
        <begin position="1"/>
        <end position="22"/>
    </location>
</feature>
<name>A0A1D1YZX7_9ARAE</name>
<protein>
    <submittedName>
        <fullName evidence="2">DNA nucleotidylexotransferase</fullName>
    </submittedName>
</protein>
<dbReference type="PANTHER" id="PTHR28018:SF3">
    <property type="entry name" value="RESPIRATORY SUPERCOMPLEX FACTOR 2, MITOCHONDRIAL"/>
    <property type="match status" value="1"/>
</dbReference>
<dbReference type="GO" id="GO:0033617">
    <property type="term" value="P:mitochondrial respiratory chain complex IV assembly"/>
    <property type="evidence" value="ECO:0007669"/>
    <property type="project" value="TreeGrafter"/>
</dbReference>
<dbReference type="AlphaFoldDB" id="A0A1D1YZX7"/>
<reference evidence="2" key="1">
    <citation type="submission" date="2015-07" db="EMBL/GenBank/DDBJ databases">
        <title>Transcriptome Assembly of Anthurium amnicola.</title>
        <authorList>
            <person name="Suzuki J."/>
        </authorList>
    </citation>
    <scope>NUCLEOTIDE SEQUENCE</scope>
</reference>
<feature type="non-terminal residue" evidence="2">
    <location>
        <position position="1"/>
    </location>
</feature>
<gene>
    <name evidence="2" type="primary">DNTT</name>
    <name evidence="2" type="ORF">g.12585</name>
</gene>
<evidence type="ECO:0000313" key="2">
    <source>
        <dbReference type="EMBL" id="JAT60184.1"/>
    </source>
</evidence>
<sequence length="149" mass="16263">DSGVTDKTTPRPPPSSSIHFSPSKREQFIRRHLFLPIALLLPCSCPRQIPDRKMSSVQAWVSEHKLASVGTLFASAFGASLAYARRKAPLFKPGARPLHARRHVQVLALAVVTGAALKRYHDVTDCVLEPDVAAPASVPGDFFDPVADW</sequence>
<dbReference type="EMBL" id="GDJX01007752">
    <property type="protein sequence ID" value="JAT60184.1"/>
    <property type="molecule type" value="Transcribed_RNA"/>
</dbReference>
<dbReference type="InterPro" id="IPR040153">
    <property type="entry name" value="Rcf2"/>
</dbReference>
<dbReference type="PANTHER" id="PTHR28018">
    <property type="entry name" value="RESPIRATORY SUPERCOMPLEX FACTOR 2, MITOCHONDRIAL"/>
    <property type="match status" value="1"/>
</dbReference>
<accession>A0A1D1YZX7</accession>
<dbReference type="GO" id="GO:0005739">
    <property type="term" value="C:mitochondrion"/>
    <property type="evidence" value="ECO:0007669"/>
    <property type="project" value="GOC"/>
</dbReference>